<name>A0A8I1WA44_PLESH</name>
<sequence>FYPQTYYFWLGMWIGLPAVALCFLGGRRRHWPRLWRSSRGLVPGVLVGVLLLSLRTLLLAPADFARTAGTFSVLTLWALLYLLRSRRLACCFILPVHTSSTSASN</sequence>
<organism evidence="2 3">
    <name type="scientific">Plesiomonas shigelloides</name>
    <name type="common">Aeromonas shigelloides</name>
    <dbReference type="NCBI Taxonomy" id="703"/>
    <lineage>
        <taxon>Bacteria</taxon>
        <taxon>Pseudomonadati</taxon>
        <taxon>Pseudomonadota</taxon>
        <taxon>Gammaproteobacteria</taxon>
        <taxon>Enterobacterales</taxon>
        <taxon>Enterobacteriaceae</taxon>
        <taxon>Plesiomonas</taxon>
    </lineage>
</organism>
<dbReference type="InterPro" id="IPR021318">
    <property type="entry name" value="DUF2919"/>
</dbReference>
<dbReference type="RefSeq" id="WP_207542890.1">
    <property type="nucleotide sequence ID" value="NZ_JAFNAA010000166.1"/>
</dbReference>
<gene>
    <name evidence="2" type="ORF">J2R62_17775</name>
</gene>
<evidence type="ECO:0000313" key="2">
    <source>
        <dbReference type="EMBL" id="MBO1109995.1"/>
    </source>
</evidence>
<dbReference type="Pfam" id="PF11143">
    <property type="entry name" value="DUF2919"/>
    <property type="match status" value="1"/>
</dbReference>
<feature type="transmembrane region" description="Helical" evidence="1">
    <location>
        <begin position="6"/>
        <end position="26"/>
    </location>
</feature>
<feature type="transmembrane region" description="Helical" evidence="1">
    <location>
        <begin position="64"/>
        <end position="83"/>
    </location>
</feature>
<reference evidence="2" key="1">
    <citation type="submission" date="2021-03" db="EMBL/GenBank/DDBJ databases">
        <title>Plesiomonas shigelloides zfcc0051, isolated from zebrafish feces.</title>
        <authorList>
            <person name="Vanderhoek Z."/>
            <person name="Gaulke C."/>
        </authorList>
    </citation>
    <scope>NUCLEOTIDE SEQUENCE</scope>
    <source>
        <strain evidence="2">Zfcc0051</strain>
    </source>
</reference>
<protein>
    <submittedName>
        <fullName evidence="2">DUF2919 family protein</fullName>
    </submittedName>
</protein>
<keyword evidence="1" id="KW-0472">Membrane</keyword>
<dbReference type="Proteomes" id="UP000664658">
    <property type="component" value="Unassembled WGS sequence"/>
</dbReference>
<proteinExistence type="predicted"/>
<evidence type="ECO:0000313" key="3">
    <source>
        <dbReference type="Proteomes" id="UP000664658"/>
    </source>
</evidence>
<dbReference type="AlphaFoldDB" id="A0A8I1WA44"/>
<keyword evidence="1" id="KW-0812">Transmembrane</keyword>
<feature type="non-terminal residue" evidence="2">
    <location>
        <position position="1"/>
    </location>
</feature>
<keyword evidence="1" id="KW-1133">Transmembrane helix</keyword>
<feature type="transmembrane region" description="Helical" evidence="1">
    <location>
        <begin position="38"/>
        <end position="58"/>
    </location>
</feature>
<evidence type="ECO:0000256" key="1">
    <source>
        <dbReference type="SAM" id="Phobius"/>
    </source>
</evidence>
<accession>A0A8I1WA44</accession>
<comment type="caution">
    <text evidence="2">The sequence shown here is derived from an EMBL/GenBank/DDBJ whole genome shotgun (WGS) entry which is preliminary data.</text>
</comment>
<dbReference type="EMBL" id="JAFNAA010000166">
    <property type="protein sequence ID" value="MBO1109995.1"/>
    <property type="molecule type" value="Genomic_DNA"/>
</dbReference>